<dbReference type="GO" id="GO:0019748">
    <property type="term" value="P:secondary metabolic process"/>
    <property type="evidence" value="ECO:0007669"/>
    <property type="project" value="TreeGrafter"/>
</dbReference>
<evidence type="ECO:0000256" key="1">
    <source>
        <dbReference type="ARBA" id="ARBA00006484"/>
    </source>
</evidence>
<dbReference type="OrthoDB" id="191139at2759"/>
<accession>A0A9W4K8Y2</accession>
<dbReference type="PRINTS" id="PR00080">
    <property type="entry name" value="SDRFAMILY"/>
</dbReference>
<reference evidence="3" key="1">
    <citation type="submission" date="2021-07" db="EMBL/GenBank/DDBJ databases">
        <authorList>
            <person name="Branca A.L. A."/>
        </authorList>
    </citation>
    <scope>NUCLEOTIDE SEQUENCE</scope>
</reference>
<dbReference type="PANTHER" id="PTHR43544:SF32">
    <property type="entry name" value="CHAIN DEHYDROGENASE, PUTATIVE (AFU_ORTHOLOGUE AFUA_5G01530)-RELATED"/>
    <property type="match status" value="1"/>
</dbReference>
<dbReference type="AlphaFoldDB" id="A0A9W4K8Y2"/>
<dbReference type="InterPro" id="IPR002347">
    <property type="entry name" value="SDR_fam"/>
</dbReference>
<dbReference type="Gene3D" id="3.40.50.720">
    <property type="entry name" value="NAD(P)-binding Rossmann-like Domain"/>
    <property type="match status" value="1"/>
</dbReference>
<evidence type="ECO:0000313" key="3">
    <source>
        <dbReference type="EMBL" id="CAG8893299.1"/>
    </source>
</evidence>
<evidence type="ECO:0008006" key="5">
    <source>
        <dbReference type="Google" id="ProtNLM"/>
    </source>
</evidence>
<protein>
    <recommendedName>
        <fullName evidence="5">Short-chain dehydrogenase</fullName>
    </recommendedName>
</protein>
<comment type="caution">
    <text evidence="3">The sequence shown here is derived from an EMBL/GenBank/DDBJ whole genome shotgun (WGS) entry which is preliminary data.</text>
</comment>
<evidence type="ECO:0000256" key="2">
    <source>
        <dbReference type="RuleBase" id="RU000363"/>
    </source>
</evidence>
<dbReference type="EMBL" id="CAJVRC010000846">
    <property type="protein sequence ID" value="CAG8893299.1"/>
    <property type="molecule type" value="Genomic_DNA"/>
</dbReference>
<dbReference type="PANTHER" id="PTHR43544">
    <property type="entry name" value="SHORT-CHAIN DEHYDROGENASE/REDUCTASE"/>
    <property type="match status" value="1"/>
</dbReference>
<name>A0A9W4K8Y2_9EURO</name>
<evidence type="ECO:0000313" key="4">
    <source>
        <dbReference type="Proteomes" id="UP001154252"/>
    </source>
</evidence>
<dbReference type="Proteomes" id="UP001154252">
    <property type="component" value="Unassembled WGS sequence"/>
</dbReference>
<gene>
    <name evidence="3" type="ORF">PEGY_LOCUS3461</name>
</gene>
<dbReference type="GO" id="GO:0005737">
    <property type="term" value="C:cytoplasm"/>
    <property type="evidence" value="ECO:0007669"/>
    <property type="project" value="TreeGrafter"/>
</dbReference>
<dbReference type="PRINTS" id="PR00081">
    <property type="entry name" value="GDHRDH"/>
</dbReference>
<dbReference type="GO" id="GO:0016491">
    <property type="term" value="F:oxidoreductase activity"/>
    <property type="evidence" value="ECO:0007669"/>
    <property type="project" value="TreeGrafter"/>
</dbReference>
<proteinExistence type="inferred from homology"/>
<comment type="similarity">
    <text evidence="1 2">Belongs to the short-chain dehydrogenases/reductases (SDR) family.</text>
</comment>
<dbReference type="InterPro" id="IPR036291">
    <property type="entry name" value="NAD(P)-bd_dom_sf"/>
</dbReference>
<dbReference type="SUPFAM" id="SSF51735">
    <property type="entry name" value="NAD(P)-binding Rossmann-fold domains"/>
    <property type="match status" value="1"/>
</dbReference>
<keyword evidence="4" id="KW-1185">Reference proteome</keyword>
<dbReference type="Pfam" id="PF00106">
    <property type="entry name" value="adh_short"/>
    <property type="match status" value="1"/>
</dbReference>
<sequence>MISEFSKLLIMEYNEKGCNPHLFIVEICRPFPWPQTRQMVHRKITTANHLGNVSGNQESSSHLTCRDRDLEILSPIKSEVGCILNSEKAEGAVKQLQESSTDGSLTPIVIDLDQDESITTAAKFVEESFGSLDILINNAGINRSSDPNATLRESYRAVFETNVFGVAVMTATFLPLLRASKYHDRRIVNVTSGLGQIGIAYSPTSEYNAKMWELPVYRGSKSALNMISAVNAINLEKENILAVLAAPGFCRTNFGGGQGVKSAEEGARPILRAATEGSPKELFGKLVDDENTLVEFGW</sequence>
<dbReference type="InterPro" id="IPR051468">
    <property type="entry name" value="Fungal_SecMetab_SDRs"/>
</dbReference>
<organism evidence="3 4">
    <name type="scientific">Penicillium egyptiacum</name>
    <dbReference type="NCBI Taxonomy" id="1303716"/>
    <lineage>
        <taxon>Eukaryota</taxon>
        <taxon>Fungi</taxon>
        <taxon>Dikarya</taxon>
        <taxon>Ascomycota</taxon>
        <taxon>Pezizomycotina</taxon>
        <taxon>Eurotiomycetes</taxon>
        <taxon>Eurotiomycetidae</taxon>
        <taxon>Eurotiales</taxon>
        <taxon>Aspergillaceae</taxon>
        <taxon>Penicillium</taxon>
    </lineage>
</organism>